<dbReference type="Gene3D" id="3.30.70.270">
    <property type="match status" value="1"/>
</dbReference>
<dbReference type="SUPFAM" id="SSF141868">
    <property type="entry name" value="EAL domain-like"/>
    <property type="match status" value="1"/>
</dbReference>
<dbReference type="SMART" id="SM00267">
    <property type="entry name" value="GGDEF"/>
    <property type="match status" value="1"/>
</dbReference>
<evidence type="ECO:0000256" key="3">
    <source>
        <dbReference type="SAM" id="Coils"/>
    </source>
</evidence>
<dbReference type="InterPro" id="IPR043128">
    <property type="entry name" value="Rev_trsase/Diguanyl_cyclase"/>
</dbReference>
<dbReference type="SMART" id="SM00086">
    <property type="entry name" value="PAC"/>
    <property type="match status" value="2"/>
</dbReference>
<evidence type="ECO:0000256" key="1">
    <source>
        <dbReference type="ARBA" id="ARBA00012282"/>
    </source>
</evidence>
<evidence type="ECO:0000259" key="6">
    <source>
        <dbReference type="PROSITE" id="PS50113"/>
    </source>
</evidence>
<dbReference type="STRING" id="1434072.SAMN05216210_3228"/>
<dbReference type="CDD" id="cd01949">
    <property type="entry name" value="GGDEF"/>
    <property type="match status" value="1"/>
</dbReference>
<gene>
    <name evidence="9" type="ORF">SAMN05216210_3228</name>
</gene>
<dbReference type="CDD" id="cd00130">
    <property type="entry name" value="PAS"/>
    <property type="match status" value="2"/>
</dbReference>
<feature type="domain" description="PAC" evidence="6">
    <location>
        <begin position="461"/>
        <end position="513"/>
    </location>
</feature>
<dbReference type="PROSITE" id="PS50887">
    <property type="entry name" value="GGDEF"/>
    <property type="match status" value="1"/>
</dbReference>
<dbReference type="Gene3D" id="3.30.450.20">
    <property type="entry name" value="PAS domain"/>
    <property type="match status" value="2"/>
</dbReference>
<accession>A0A1H2HQC7</accession>
<dbReference type="RefSeq" id="WP_092388924.1">
    <property type="nucleotide sequence ID" value="NZ_LT629787.1"/>
</dbReference>
<organism evidence="9 10">
    <name type="scientific">Halopseudomonas salegens</name>
    <dbReference type="NCBI Taxonomy" id="1434072"/>
    <lineage>
        <taxon>Bacteria</taxon>
        <taxon>Pseudomonadati</taxon>
        <taxon>Pseudomonadota</taxon>
        <taxon>Gammaproteobacteria</taxon>
        <taxon>Pseudomonadales</taxon>
        <taxon>Pseudomonadaceae</taxon>
        <taxon>Halopseudomonas</taxon>
    </lineage>
</organism>
<dbReference type="Proteomes" id="UP000243924">
    <property type="component" value="Chromosome I"/>
</dbReference>
<dbReference type="InterPro" id="IPR000160">
    <property type="entry name" value="GGDEF_dom"/>
</dbReference>
<proteinExistence type="predicted"/>
<dbReference type="Gene3D" id="3.20.20.450">
    <property type="entry name" value="EAL domain"/>
    <property type="match status" value="1"/>
</dbReference>
<dbReference type="SUPFAM" id="SSF55785">
    <property type="entry name" value="PYP-like sensor domain (PAS domain)"/>
    <property type="match status" value="2"/>
</dbReference>
<keyword evidence="4" id="KW-0812">Transmembrane</keyword>
<dbReference type="Pfam" id="PF08447">
    <property type="entry name" value="PAS_3"/>
    <property type="match status" value="1"/>
</dbReference>
<keyword evidence="2" id="KW-0973">c-di-GMP</keyword>
<dbReference type="InterPro" id="IPR035965">
    <property type="entry name" value="PAS-like_dom_sf"/>
</dbReference>
<reference evidence="10" key="1">
    <citation type="submission" date="2016-10" db="EMBL/GenBank/DDBJ databases">
        <authorList>
            <person name="Varghese N."/>
            <person name="Submissions S."/>
        </authorList>
    </citation>
    <scope>NUCLEOTIDE SEQUENCE [LARGE SCALE GENOMIC DNA]</scope>
    <source>
        <strain evidence="10">CECT 8338</strain>
    </source>
</reference>
<protein>
    <recommendedName>
        <fullName evidence="1">cyclic-guanylate-specific phosphodiesterase</fullName>
        <ecNumber evidence="1">3.1.4.52</ecNumber>
    </recommendedName>
</protein>
<feature type="domain" description="PAS" evidence="5">
    <location>
        <begin position="388"/>
        <end position="458"/>
    </location>
</feature>
<dbReference type="PROSITE" id="PS50113">
    <property type="entry name" value="PAC"/>
    <property type="match status" value="2"/>
</dbReference>
<feature type="transmembrane region" description="Helical" evidence="4">
    <location>
        <begin position="121"/>
        <end position="145"/>
    </location>
</feature>
<dbReference type="CDD" id="cd01948">
    <property type="entry name" value="EAL"/>
    <property type="match status" value="1"/>
</dbReference>
<dbReference type="PANTHER" id="PTHR44757:SF2">
    <property type="entry name" value="BIOFILM ARCHITECTURE MAINTENANCE PROTEIN MBAA"/>
    <property type="match status" value="1"/>
</dbReference>
<dbReference type="EC" id="3.1.4.52" evidence="1"/>
<dbReference type="InterPro" id="IPR000700">
    <property type="entry name" value="PAS-assoc_C"/>
</dbReference>
<evidence type="ECO:0000313" key="10">
    <source>
        <dbReference type="Proteomes" id="UP000243924"/>
    </source>
</evidence>
<dbReference type="InterPro" id="IPR035919">
    <property type="entry name" value="EAL_sf"/>
</dbReference>
<evidence type="ECO:0000256" key="4">
    <source>
        <dbReference type="SAM" id="Phobius"/>
    </source>
</evidence>
<dbReference type="Pfam" id="PF00563">
    <property type="entry name" value="EAL"/>
    <property type="match status" value="1"/>
</dbReference>
<dbReference type="SUPFAM" id="SSF55073">
    <property type="entry name" value="Nucleotide cyclase"/>
    <property type="match status" value="1"/>
</dbReference>
<evidence type="ECO:0000259" key="8">
    <source>
        <dbReference type="PROSITE" id="PS50887"/>
    </source>
</evidence>
<feature type="transmembrane region" description="Helical" evidence="4">
    <location>
        <begin position="166"/>
        <end position="186"/>
    </location>
</feature>
<sequence length="945" mass="106766">MTSNDLRATSSRVQTRQLDLLYAYSRLPQWLILLSAVGVVLVMWPHAPHNLLLGWLAVISSLALLRAVLVRHYRDSTPGQRQQRRWYAFFYLGNLASGFSLAFVHIYIVPLDNFELQAVTYALASGIALCVSIIYATQFVAFLSFTLPAWLPPTLYLLWQDDQTSPYWGVMGITLFGCILLAAAFLNRTATAIITANERNKDLVLGLDEAKQQSEELNRQLTREINHRRLAERELRQSHEALEQRVADRTAALQATSERLEASEARLNLAIEASQLGLWDWNLDTDEVYHSHLEEIFGLSGEAVTRMLDHLTPLVHPDDRELVRSTLIQHMQGSSKAYRIEYRVRHADGHWVWVEDSGRAVEWDARGRVTRMIGTRRDVSERLAREQQAQLAATVFDATAEGIFILDPGFHILTVNQAFSFITGYAADDLCGSPMHQLSEDPDRNRFYQHLKSTLDSEDRWQGELMEQRRSGERYPQWLQLTVVRNPQGQITHYVGFFSDQTSHRQTEQRLQYLANFDPLTQLANRNLFTQQLEEAVSRARQFKQDVALLHVDLDRFKHINDTLGHHIADNLLRQVAQRLVETAGDSAATARLSADEFVLIVEGNLQRSELSQLAEHLLQNLRRPVNLEGHELVVSASVGISLFPHTARDGLLLITQANQAMQHAKYLGGDGYQFYSDNLQTHGIERLQLENQLRKALDDAQLVVYYQPKQDLPGGALRSAEALVRWQHPQHGLLAPAAFIELAEETGMIVRLGEQVLQQACAQASQWYQNGQPMQIAVNLSVQQLRQRGFAEQVAAVLLATELPAHYLQLELTESMLLEQLDVVEQNIAALRALGVSLAIDDFGTGYSSLAYLKRFPIDTLKIDRTFIAGLQQGAQDAAIVRAIIVMGHSLGLQVVAEGVEDEAQRQLLRDYQCDQLQGYLIGRPMPANELTPHLARELPIDSL</sequence>
<dbReference type="InterPro" id="IPR000014">
    <property type="entry name" value="PAS"/>
</dbReference>
<keyword evidence="3" id="KW-0175">Coiled coil</keyword>
<evidence type="ECO:0000313" key="9">
    <source>
        <dbReference type="EMBL" id="SDU34072.1"/>
    </source>
</evidence>
<dbReference type="NCBIfam" id="TIGR00254">
    <property type="entry name" value="GGDEF"/>
    <property type="match status" value="1"/>
</dbReference>
<keyword evidence="10" id="KW-1185">Reference proteome</keyword>
<keyword evidence="4" id="KW-1133">Transmembrane helix</keyword>
<feature type="transmembrane region" description="Helical" evidence="4">
    <location>
        <begin position="50"/>
        <end position="69"/>
    </location>
</feature>
<dbReference type="InterPro" id="IPR052155">
    <property type="entry name" value="Biofilm_reg_signaling"/>
</dbReference>
<evidence type="ECO:0000256" key="2">
    <source>
        <dbReference type="ARBA" id="ARBA00022636"/>
    </source>
</evidence>
<dbReference type="NCBIfam" id="TIGR00229">
    <property type="entry name" value="sensory_box"/>
    <property type="match status" value="2"/>
</dbReference>
<dbReference type="InterPro" id="IPR029787">
    <property type="entry name" value="Nucleotide_cyclase"/>
</dbReference>
<dbReference type="EMBL" id="LT629787">
    <property type="protein sequence ID" value="SDU34072.1"/>
    <property type="molecule type" value="Genomic_DNA"/>
</dbReference>
<dbReference type="InterPro" id="IPR001610">
    <property type="entry name" value="PAC"/>
</dbReference>
<dbReference type="AlphaFoldDB" id="A0A1H2HQC7"/>
<feature type="domain" description="PAS" evidence="5">
    <location>
        <begin position="293"/>
        <end position="334"/>
    </location>
</feature>
<dbReference type="SMART" id="SM00052">
    <property type="entry name" value="EAL"/>
    <property type="match status" value="1"/>
</dbReference>
<dbReference type="FunFam" id="3.20.20.450:FF:000001">
    <property type="entry name" value="Cyclic di-GMP phosphodiesterase yahA"/>
    <property type="match status" value="1"/>
</dbReference>
<dbReference type="SMART" id="SM00091">
    <property type="entry name" value="PAS"/>
    <property type="match status" value="2"/>
</dbReference>
<name>A0A1H2HQC7_9GAMM</name>
<feature type="transmembrane region" description="Helical" evidence="4">
    <location>
        <begin position="21"/>
        <end position="44"/>
    </location>
</feature>
<dbReference type="InterPro" id="IPR001633">
    <property type="entry name" value="EAL_dom"/>
</dbReference>
<feature type="coiled-coil region" evidence="3">
    <location>
        <begin position="200"/>
        <end position="273"/>
    </location>
</feature>
<dbReference type="PANTHER" id="PTHR44757">
    <property type="entry name" value="DIGUANYLATE CYCLASE DGCP"/>
    <property type="match status" value="1"/>
</dbReference>
<feature type="transmembrane region" description="Helical" evidence="4">
    <location>
        <begin position="89"/>
        <end position="109"/>
    </location>
</feature>
<dbReference type="OrthoDB" id="9804951at2"/>
<dbReference type="Pfam" id="PF13426">
    <property type="entry name" value="PAS_9"/>
    <property type="match status" value="1"/>
</dbReference>
<dbReference type="PROSITE" id="PS50112">
    <property type="entry name" value="PAS"/>
    <property type="match status" value="2"/>
</dbReference>
<dbReference type="PROSITE" id="PS50883">
    <property type="entry name" value="EAL"/>
    <property type="match status" value="1"/>
</dbReference>
<feature type="domain" description="PAC" evidence="6">
    <location>
        <begin position="338"/>
        <end position="391"/>
    </location>
</feature>
<dbReference type="GO" id="GO:0071111">
    <property type="term" value="F:cyclic-guanylate-specific phosphodiesterase activity"/>
    <property type="evidence" value="ECO:0007669"/>
    <property type="project" value="UniProtKB-EC"/>
</dbReference>
<evidence type="ECO:0000259" key="7">
    <source>
        <dbReference type="PROSITE" id="PS50883"/>
    </source>
</evidence>
<keyword evidence="4" id="KW-0472">Membrane</keyword>
<dbReference type="InterPro" id="IPR013655">
    <property type="entry name" value="PAS_fold_3"/>
</dbReference>
<dbReference type="Pfam" id="PF00990">
    <property type="entry name" value="GGDEF"/>
    <property type="match status" value="1"/>
</dbReference>
<feature type="domain" description="EAL" evidence="7">
    <location>
        <begin position="687"/>
        <end position="940"/>
    </location>
</feature>
<feature type="domain" description="GGDEF" evidence="8">
    <location>
        <begin position="545"/>
        <end position="678"/>
    </location>
</feature>
<evidence type="ECO:0000259" key="5">
    <source>
        <dbReference type="PROSITE" id="PS50112"/>
    </source>
</evidence>